<evidence type="ECO:0000313" key="2">
    <source>
        <dbReference type="Proteomes" id="UP001065265"/>
    </source>
</evidence>
<proteinExistence type="predicted"/>
<sequence>MGAATVLAVSIVAQMFRSTPDAPLIAHLELIEPVDPGGEIQDVDMIANKTGNLARECGAEFFETTFLYTDHAPTLEIALTHENKQVTECILARSAQQAIETQIIYRKATNAQTH</sequence>
<dbReference type="RefSeq" id="WP_265557968.1">
    <property type="nucleotide sequence ID" value="NZ_CP092471.1"/>
</dbReference>
<protein>
    <submittedName>
        <fullName evidence="1">Uncharacterized protein</fullName>
    </submittedName>
</protein>
<reference evidence="1" key="1">
    <citation type="submission" date="2022-02" db="EMBL/GenBank/DDBJ databases">
        <title>Qipengyuania spongiae sp. nov., isolated from marine sponge.</title>
        <authorList>
            <person name="Li Z."/>
            <person name="Zhang M."/>
        </authorList>
    </citation>
    <scope>NUCLEOTIDE SEQUENCE</scope>
    <source>
        <strain evidence="1">PHS-Z21</strain>
    </source>
</reference>
<accession>A0ABY5SW60</accession>
<dbReference type="EMBL" id="CP092471">
    <property type="protein sequence ID" value="UVI38790.1"/>
    <property type="molecule type" value="Genomic_DNA"/>
</dbReference>
<gene>
    <name evidence="1" type="ORF">L1F33_11115</name>
</gene>
<evidence type="ECO:0000313" key="1">
    <source>
        <dbReference type="EMBL" id="UVI38790.1"/>
    </source>
</evidence>
<name>A0ABY5SW60_9SPHN</name>
<dbReference type="Proteomes" id="UP001065265">
    <property type="component" value="Chromosome"/>
</dbReference>
<keyword evidence="2" id="KW-1185">Reference proteome</keyword>
<organism evidence="1 2">
    <name type="scientific">Qipengyuania spongiae</name>
    <dbReference type="NCBI Taxonomy" id="2909673"/>
    <lineage>
        <taxon>Bacteria</taxon>
        <taxon>Pseudomonadati</taxon>
        <taxon>Pseudomonadota</taxon>
        <taxon>Alphaproteobacteria</taxon>
        <taxon>Sphingomonadales</taxon>
        <taxon>Erythrobacteraceae</taxon>
        <taxon>Qipengyuania</taxon>
    </lineage>
</organism>